<dbReference type="InterPro" id="IPR024810">
    <property type="entry name" value="MAB21L/cGLR"/>
</dbReference>
<dbReference type="PANTHER" id="PTHR10656">
    <property type="entry name" value="CELL FATE DETERMINING PROTEIN MAB21-RELATED"/>
    <property type="match status" value="1"/>
</dbReference>
<feature type="domain" description="Mab-21-like HhH/H2TH-like" evidence="1">
    <location>
        <begin position="292"/>
        <end position="359"/>
    </location>
</feature>
<name>A0A9D4MG28_DREPO</name>
<accession>A0A9D4MG28</accession>
<evidence type="ECO:0000313" key="3">
    <source>
        <dbReference type="Proteomes" id="UP000828390"/>
    </source>
</evidence>
<reference evidence="2" key="2">
    <citation type="submission" date="2020-11" db="EMBL/GenBank/DDBJ databases">
        <authorList>
            <person name="McCartney M.A."/>
            <person name="Auch B."/>
            <person name="Kono T."/>
            <person name="Mallez S."/>
            <person name="Becker A."/>
            <person name="Gohl D.M."/>
            <person name="Silverstein K.A.T."/>
            <person name="Koren S."/>
            <person name="Bechman K.B."/>
            <person name="Herman A."/>
            <person name="Abrahante J.E."/>
            <person name="Garbe J."/>
        </authorList>
    </citation>
    <scope>NUCLEOTIDE SEQUENCE</scope>
    <source>
        <strain evidence="2">Duluth1</strain>
        <tissue evidence="2">Whole animal</tissue>
    </source>
</reference>
<dbReference type="PANTHER" id="PTHR10656:SF69">
    <property type="entry name" value="MAB-21-LIKE HHH_H2TH-LIKE DOMAIN-CONTAINING PROTEIN"/>
    <property type="match status" value="1"/>
</dbReference>
<comment type="caution">
    <text evidence="2">The sequence shown here is derived from an EMBL/GenBank/DDBJ whole genome shotgun (WGS) entry which is preliminary data.</text>
</comment>
<gene>
    <name evidence="2" type="ORF">DPMN_038767</name>
</gene>
<dbReference type="EMBL" id="JAIWYP010000002">
    <property type="protein sequence ID" value="KAH3875500.1"/>
    <property type="molecule type" value="Genomic_DNA"/>
</dbReference>
<proteinExistence type="predicted"/>
<dbReference type="Proteomes" id="UP000828390">
    <property type="component" value="Unassembled WGS sequence"/>
</dbReference>
<protein>
    <recommendedName>
        <fullName evidence="1">Mab-21-like HhH/H2TH-like domain-containing protein</fullName>
    </recommendedName>
</protein>
<dbReference type="AlphaFoldDB" id="A0A9D4MG28"/>
<dbReference type="Pfam" id="PF20266">
    <property type="entry name" value="Mab-21_C"/>
    <property type="match status" value="1"/>
</dbReference>
<evidence type="ECO:0000259" key="1">
    <source>
        <dbReference type="Pfam" id="PF20266"/>
    </source>
</evidence>
<keyword evidence="3" id="KW-1185">Reference proteome</keyword>
<dbReference type="SMART" id="SM01265">
    <property type="entry name" value="Mab-21"/>
    <property type="match status" value="1"/>
</dbReference>
<organism evidence="2 3">
    <name type="scientific">Dreissena polymorpha</name>
    <name type="common">Zebra mussel</name>
    <name type="synonym">Mytilus polymorpha</name>
    <dbReference type="NCBI Taxonomy" id="45954"/>
    <lineage>
        <taxon>Eukaryota</taxon>
        <taxon>Metazoa</taxon>
        <taxon>Spiralia</taxon>
        <taxon>Lophotrochozoa</taxon>
        <taxon>Mollusca</taxon>
        <taxon>Bivalvia</taxon>
        <taxon>Autobranchia</taxon>
        <taxon>Heteroconchia</taxon>
        <taxon>Euheterodonta</taxon>
        <taxon>Imparidentia</taxon>
        <taxon>Neoheterodontei</taxon>
        <taxon>Myida</taxon>
        <taxon>Dreissenoidea</taxon>
        <taxon>Dreissenidae</taxon>
        <taxon>Dreissena</taxon>
    </lineage>
</organism>
<dbReference type="InterPro" id="IPR046906">
    <property type="entry name" value="Mab-21_HhH/H2TH-like"/>
</dbReference>
<evidence type="ECO:0000313" key="2">
    <source>
        <dbReference type="EMBL" id="KAH3875500.1"/>
    </source>
</evidence>
<dbReference type="Gene3D" id="1.10.1410.40">
    <property type="match status" value="1"/>
</dbReference>
<sequence>MAEGGNWRDDSEPEWDLRQRGLLCQSYHFQSHSENASVEICIMMNWLGYGPEMRQARRDAYREIDRIMSARADGEIKRITTGSKAEGLTRSFESDLDVMHVFRNVLCIEDGVQFDILQREITVFRLSTIMCYPGHCRLILERAGIMYRVIFDALCDDEYGRSLLCSDLFVYEFTPNYNLPDLVNHDRAGPSMPSSIRGTWHVDNVLSIPCHCPSILQRWAERRRHCPSPAIVQKVVSLRAYVTPVGFKGSRYRHVEWRICFNTGENELVSRLNNTQVYIYVILKMVVKEVLKPVNKEITSYTVKNIVLWLAENNPQTLFHERSLFVWICEGLGELRTAILTKRLQYYMIPERNLMEGCGIAEEQQRTWVATITGMINDGPKLILRLPKIRSAIISHPEPLMWYSKKRVELELLELKLFNRHFQCEDENGVLNESDPIYQAIVERRCEILKDVRQRMNWEGSRVNDLFEIIKMMLS</sequence>
<reference evidence="2" key="1">
    <citation type="journal article" date="2019" name="bioRxiv">
        <title>The Genome of the Zebra Mussel, Dreissena polymorpha: A Resource for Invasive Species Research.</title>
        <authorList>
            <person name="McCartney M.A."/>
            <person name="Auch B."/>
            <person name="Kono T."/>
            <person name="Mallez S."/>
            <person name="Zhang Y."/>
            <person name="Obille A."/>
            <person name="Becker A."/>
            <person name="Abrahante J.E."/>
            <person name="Garbe J."/>
            <person name="Badalamenti J.P."/>
            <person name="Herman A."/>
            <person name="Mangelson H."/>
            <person name="Liachko I."/>
            <person name="Sullivan S."/>
            <person name="Sone E.D."/>
            <person name="Koren S."/>
            <person name="Silverstein K.A.T."/>
            <person name="Beckman K.B."/>
            <person name="Gohl D.M."/>
        </authorList>
    </citation>
    <scope>NUCLEOTIDE SEQUENCE</scope>
    <source>
        <strain evidence="2">Duluth1</strain>
        <tissue evidence="2">Whole animal</tissue>
    </source>
</reference>